<evidence type="ECO:0000313" key="2">
    <source>
        <dbReference type="Proteomes" id="UP000009168"/>
    </source>
</evidence>
<dbReference type="EMBL" id="GG663292">
    <property type="protein sequence ID" value="EAR80580.2"/>
    <property type="molecule type" value="Genomic_DNA"/>
</dbReference>
<protein>
    <submittedName>
        <fullName evidence="1">Uncharacterized protein</fullName>
    </submittedName>
</protein>
<dbReference type="HOGENOM" id="CLU_1144553_0_0_1"/>
<organism evidence="1 2">
    <name type="scientific">Tetrahymena thermophila (strain SB210)</name>
    <dbReference type="NCBI Taxonomy" id="312017"/>
    <lineage>
        <taxon>Eukaryota</taxon>
        <taxon>Sar</taxon>
        <taxon>Alveolata</taxon>
        <taxon>Ciliophora</taxon>
        <taxon>Intramacronucleata</taxon>
        <taxon>Oligohymenophorea</taxon>
        <taxon>Hymenostomatida</taxon>
        <taxon>Tetrahymenina</taxon>
        <taxon>Tetrahymenidae</taxon>
        <taxon>Tetrahymena</taxon>
    </lineage>
</organism>
<keyword evidence="2" id="KW-1185">Reference proteome</keyword>
<gene>
    <name evidence="1" type="ORF">TTHERM_02591230</name>
</gene>
<proteinExistence type="predicted"/>
<dbReference type="Proteomes" id="UP000009168">
    <property type="component" value="Unassembled WGS sequence"/>
</dbReference>
<dbReference type="AlphaFoldDB" id="Q223W4"/>
<dbReference type="KEGG" id="tet:TTHERM_02591230"/>
<dbReference type="GeneID" id="7901699"/>
<accession>Q223W4</accession>
<name>Q223W4_TETTS</name>
<evidence type="ECO:0000313" key="1">
    <source>
        <dbReference type="EMBL" id="EAR80580.2"/>
    </source>
</evidence>
<dbReference type="RefSeq" id="XP_001028243.2">
    <property type="nucleotide sequence ID" value="XM_001028243.2"/>
</dbReference>
<dbReference type="OrthoDB" id="324986at2759"/>
<dbReference type="InParanoid" id="Q223W4"/>
<sequence>MSKGVNNFKFDVSVATQESCENHSTWNKNYQQCGYYGGFGMKTCCLALRGDCSQQPVFNYSFNTTTDMVSMISNPKYAFIFSKNTTTKKYQQTKYFAFNFQYSYDQDQMTIDFIYGFLKAIQDYDLNLRMVTGSGWLINYFDNKCIVQQNCTEKEQFISQSDIILQSPYSGPRERTIQFNQETTVLPEVCSSGFPNIGAFQF</sequence>
<reference evidence="2" key="1">
    <citation type="journal article" date="2006" name="PLoS Biol.">
        <title>Macronuclear genome sequence of the ciliate Tetrahymena thermophila, a model eukaryote.</title>
        <authorList>
            <person name="Eisen J.A."/>
            <person name="Coyne R.S."/>
            <person name="Wu M."/>
            <person name="Wu D."/>
            <person name="Thiagarajan M."/>
            <person name="Wortman J.R."/>
            <person name="Badger J.H."/>
            <person name="Ren Q."/>
            <person name="Amedeo P."/>
            <person name="Jones K.M."/>
            <person name="Tallon L.J."/>
            <person name="Delcher A.L."/>
            <person name="Salzberg S.L."/>
            <person name="Silva J.C."/>
            <person name="Haas B.J."/>
            <person name="Majoros W.H."/>
            <person name="Farzad M."/>
            <person name="Carlton J.M."/>
            <person name="Smith R.K. Jr."/>
            <person name="Garg J."/>
            <person name="Pearlman R.E."/>
            <person name="Karrer K.M."/>
            <person name="Sun L."/>
            <person name="Manning G."/>
            <person name="Elde N.C."/>
            <person name="Turkewitz A.P."/>
            <person name="Asai D.J."/>
            <person name="Wilkes D.E."/>
            <person name="Wang Y."/>
            <person name="Cai H."/>
            <person name="Collins K."/>
            <person name="Stewart B.A."/>
            <person name="Lee S.R."/>
            <person name="Wilamowska K."/>
            <person name="Weinberg Z."/>
            <person name="Ruzzo W.L."/>
            <person name="Wloga D."/>
            <person name="Gaertig J."/>
            <person name="Frankel J."/>
            <person name="Tsao C.-C."/>
            <person name="Gorovsky M.A."/>
            <person name="Keeling P.J."/>
            <person name="Waller R.F."/>
            <person name="Patron N.J."/>
            <person name="Cherry J.M."/>
            <person name="Stover N.A."/>
            <person name="Krieger C.J."/>
            <person name="del Toro C."/>
            <person name="Ryder H.F."/>
            <person name="Williamson S.C."/>
            <person name="Barbeau R.A."/>
            <person name="Hamilton E.P."/>
            <person name="Orias E."/>
        </authorList>
    </citation>
    <scope>NUCLEOTIDE SEQUENCE [LARGE SCALE GENOMIC DNA]</scope>
    <source>
        <strain evidence="2">SB210</strain>
    </source>
</reference>